<evidence type="ECO:0000313" key="3">
    <source>
        <dbReference type="EMBL" id="GES80469.1"/>
    </source>
</evidence>
<organism evidence="2 4">
    <name type="scientific">Rhizophagus clarus</name>
    <dbReference type="NCBI Taxonomy" id="94130"/>
    <lineage>
        <taxon>Eukaryota</taxon>
        <taxon>Fungi</taxon>
        <taxon>Fungi incertae sedis</taxon>
        <taxon>Mucoromycota</taxon>
        <taxon>Glomeromycotina</taxon>
        <taxon>Glomeromycetes</taxon>
        <taxon>Glomerales</taxon>
        <taxon>Glomeraceae</taxon>
        <taxon>Rhizophagus</taxon>
    </lineage>
</organism>
<dbReference type="Proteomes" id="UP000615446">
    <property type="component" value="Unassembled WGS sequence"/>
</dbReference>
<evidence type="ECO:0000313" key="4">
    <source>
        <dbReference type="Proteomes" id="UP000247702"/>
    </source>
</evidence>
<feature type="compositionally biased region" description="Basic residues" evidence="1">
    <location>
        <begin position="78"/>
        <end position="90"/>
    </location>
</feature>
<reference evidence="3" key="2">
    <citation type="submission" date="2019-10" db="EMBL/GenBank/DDBJ databases">
        <title>Conservation and host-specific expression of non-tandemly repeated heterogenous ribosome RNA gene in arbuscular mycorrhizal fungi.</title>
        <authorList>
            <person name="Maeda T."/>
            <person name="Kobayashi Y."/>
            <person name="Nakagawa T."/>
            <person name="Ezawa T."/>
            <person name="Yamaguchi K."/>
            <person name="Bino T."/>
            <person name="Nishimoto Y."/>
            <person name="Shigenobu S."/>
            <person name="Kawaguchi M."/>
        </authorList>
    </citation>
    <scope>NUCLEOTIDE SEQUENCE</scope>
    <source>
        <strain evidence="3">HR1</strain>
    </source>
</reference>
<proteinExistence type="predicted"/>
<dbReference type="EMBL" id="BEXD01000092">
    <property type="protein sequence ID" value="GBB84185.1"/>
    <property type="molecule type" value="Genomic_DNA"/>
</dbReference>
<name>A0A2Z6Q440_9GLOM</name>
<keyword evidence="4" id="KW-1185">Reference proteome</keyword>
<protein>
    <submittedName>
        <fullName evidence="2">Uncharacterized protein</fullName>
    </submittedName>
</protein>
<evidence type="ECO:0000313" key="2">
    <source>
        <dbReference type="EMBL" id="GBB84185.1"/>
    </source>
</evidence>
<evidence type="ECO:0000256" key="1">
    <source>
        <dbReference type="SAM" id="MobiDB-lite"/>
    </source>
</evidence>
<dbReference type="EMBL" id="BLAL01000050">
    <property type="protein sequence ID" value="GES80469.1"/>
    <property type="molecule type" value="Genomic_DNA"/>
</dbReference>
<comment type="caution">
    <text evidence="2">The sequence shown here is derived from an EMBL/GenBank/DDBJ whole genome shotgun (WGS) entry which is preliminary data.</text>
</comment>
<gene>
    <name evidence="3" type="ORF">RCL2_000774000</name>
    <name evidence="2" type="ORF">RclHR1_10800012</name>
</gene>
<feature type="region of interest" description="Disordered" evidence="1">
    <location>
        <begin position="35"/>
        <end position="90"/>
    </location>
</feature>
<dbReference type="AlphaFoldDB" id="A0A2Z6Q440"/>
<feature type="compositionally biased region" description="Low complexity" evidence="1">
    <location>
        <begin position="40"/>
        <end position="56"/>
    </location>
</feature>
<accession>A0A2Z6Q440</accession>
<sequence>MANPTTLMEDGNTTAELLGSTKIIAFKGNPMIDPSELQMNNNISNVHDNNNNNVISEKPSKDSKASELSLPTTQSFCKGKRGDKQKKSKK</sequence>
<dbReference type="Proteomes" id="UP000247702">
    <property type="component" value="Unassembled WGS sequence"/>
</dbReference>
<reference evidence="2 4" key="1">
    <citation type="submission" date="2017-11" db="EMBL/GenBank/DDBJ databases">
        <title>The genome of Rhizophagus clarus HR1 reveals common genetic basis of auxotrophy among arbuscular mycorrhizal fungi.</title>
        <authorList>
            <person name="Kobayashi Y."/>
        </authorList>
    </citation>
    <scope>NUCLEOTIDE SEQUENCE [LARGE SCALE GENOMIC DNA]</scope>
    <source>
        <strain evidence="2 4">HR1</strain>
    </source>
</reference>